<evidence type="ECO:0000313" key="3">
    <source>
        <dbReference type="Proteomes" id="UP000184526"/>
    </source>
</evidence>
<organism evidence="2 3">
    <name type="scientific">Clostridium collagenovorans DSM 3089</name>
    <dbReference type="NCBI Taxonomy" id="1121306"/>
    <lineage>
        <taxon>Bacteria</taxon>
        <taxon>Bacillati</taxon>
        <taxon>Bacillota</taxon>
        <taxon>Clostridia</taxon>
        <taxon>Eubacteriales</taxon>
        <taxon>Clostridiaceae</taxon>
        <taxon>Clostridium</taxon>
    </lineage>
</organism>
<feature type="transmembrane region" description="Helical" evidence="1">
    <location>
        <begin position="104"/>
        <end position="124"/>
    </location>
</feature>
<dbReference type="Proteomes" id="UP000184526">
    <property type="component" value="Unassembled WGS sequence"/>
</dbReference>
<protein>
    <submittedName>
        <fullName evidence="2">Uncharacterized protein</fullName>
    </submittedName>
</protein>
<evidence type="ECO:0000313" key="2">
    <source>
        <dbReference type="EMBL" id="SHH90069.1"/>
    </source>
</evidence>
<reference evidence="2 3" key="1">
    <citation type="submission" date="2016-11" db="EMBL/GenBank/DDBJ databases">
        <authorList>
            <person name="Jaros S."/>
            <person name="Januszkiewicz K."/>
            <person name="Wedrychowicz H."/>
        </authorList>
    </citation>
    <scope>NUCLEOTIDE SEQUENCE [LARGE SCALE GENOMIC DNA]</scope>
    <source>
        <strain evidence="2 3">DSM 3089</strain>
    </source>
</reference>
<dbReference type="RefSeq" id="WP_072831700.1">
    <property type="nucleotide sequence ID" value="NZ_FQXP01000006.1"/>
</dbReference>
<proteinExistence type="predicted"/>
<keyword evidence="1" id="KW-0472">Membrane</keyword>
<feature type="transmembrane region" description="Helical" evidence="1">
    <location>
        <begin position="136"/>
        <end position="155"/>
    </location>
</feature>
<feature type="transmembrane region" description="Helical" evidence="1">
    <location>
        <begin position="7"/>
        <end position="25"/>
    </location>
</feature>
<name>A0A1M5WRD3_9CLOT</name>
<keyword evidence="1" id="KW-0812">Transmembrane</keyword>
<feature type="transmembrane region" description="Helical" evidence="1">
    <location>
        <begin position="37"/>
        <end position="59"/>
    </location>
</feature>
<dbReference type="EMBL" id="FQXP01000006">
    <property type="protein sequence ID" value="SHH90069.1"/>
    <property type="molecule type" value="Genomic_DNA"/>
</dbReference>
<accession>A0A1M5WRD3</accession>
<gene>
    <name evidence="2" type="ORF">SAMN02745196_01812</name>
</gene>
<feature type="transmembrane region" description="Helical" evidence="1">
    <location>
        <begin position="71"/>
        <end position="89"/>
    </location>
</feature>
<keyword evidence="1" id="KW-1133">Transmembrane helix</keyword>
<sequence>MKKFNDIFKILIAYITSFILYLATYEMLTKGKEVYKYYPYMKGYVISLIIFTVMFLLLIRVFKVNVRGKAMVIFIGVMLIITLISNINMETLIGTGCTPDDPIIILPVFIILPCIIIGLPFVSLNQILINYDFFQYRYIIVPLYLLMLVFLSDVLSKIPRNSKET</sequence>
<evidence type="ECO:0000256" key="1">
    <source>
        <dbReference type="SAM" id="Phobius"/>
    </source>
</evidence>
<keyword evidence="3" id="KW-1185">Reference proteome</keyword>
<dbReference type="AlphaFoldDB" id="A0A1M5WRD3"/>